<dbReference type="AlphaFoldDB" id="A0A9D2JY27"/>
<feature type="coiled-coil region" evidence="10">
    <location>
        <begin position="152"/>
        <end position="233"/>
    </location>
</feature>
<dbReference type="PIRSF" id="PIRSF003128">
    <property type="entry name" value="RecN"/>
    <property type="match status" value="1"/>
</dbReference>
<comment type="function">
    <text evidence="1 9">May be involved in recombinational repair of damaged DNA.</text>
</comment>
<sequence length="566" mass="64469">MLLELHIHNLAIIEDISLNFNNGMTVLTGETGAGKSIIIDAVSLLSGGRGSADFVRHGVNKCILEGHFTMPNNQELIQLFEQEAIEIDPKRLIIQREIYQNGRSVCRVNGSIVTIATLKNIGSYLIDIHGQNEHQELMQNENHIYLLDHFGKEKVTSLLNEYQRVYQQYKETLKQYNEWQEKEQEIAQKIDILRFQTNEIEEAHLLLDEEEELEEEERRLTNFQNIMEALTMSYQVLQEGEPSVIEMLGIAMDEMKDVADVDQALEDISETLSNSFYQLQEVASEIYRQLDQQEYDENRLNEIASRLNLIQQLKRKYGNSIPEILDFYENAKRELSLIVDGSKSITELGEQLNNLKEELYIKGKQLSKERRVVAKELEQAIHEQLEALYMDKVVFVVEFKDDFDELSVDSASKMGLDSVEFYISTNPGEPLKPLTRIASGGELSRMMLAMKTIFAQAQGITSIIFDEIDTGVSGRVAQAIAEKIYSISLYSQVLCITHLPQVAAIANNHLYVRKEIIDDKTTTEASILSENERVEELARMLSGSETTKAAVQAAMELRENAKTIKS</sequence>
<dbReference type="Proteomes" id="UP000824106">
    <property type="component" value="Unassembled WGS sequence"/>
</dbReference>
<dbReference type="NCBIfam" id="TIGR00634">
    <property type="entry name" value="recN"/>
    <property type="match status" value="1"/>
</dbReference>
<dbReference type="Pfam" id="PF02463">
    <property type="entry name" value="SMC_N"/>
    <property type="match status" value="1"/>
</dbReference>
<dbReference type="CDD" id="cd03241">
    <property type="entry name" value="ABC_RecN"/>
    <property type="match status" value="2"/>
</dbReference>
<dbReference type="SUPFAM" id="SSF52540">
    <property type="entry name" value="P-loop containing nucleoside triphosphate hydrolases"/>
    <property type="match status" value="2"/>
</dbReference>
<proteinExistence type="inferred from homology"/>
<reference evidence="12" key="1">
    <citation type="journal article" date="2021" name="PeerJ">
        <title>Extensive microbial diversity within the chicken gut microbiome revealed by metagenomics and culture.</title>
        <authorList>
            <person name="Gilroy R."/>
            <person name="Ravi A."/>
            <person name="Getino M."/>
            <person name="Pursley I."/>
            <person name="Horton D.L."/>
            <person name="Alikhan N.F."/>
            <person name="Baker D."/>
            <person name="Gharbi K."/>
            <person name="Hall N."/>
            <person name="Watson M."/>
            <person name="Adriaenssens E.M."/>
            <person name="Foster-Nyarko E."/>
            <person name="Jarju S."/>
            <person name="Secka A."/>
            <person name="Antonio M."/>
            <person name="Oren A."/>
            <person name="Chaudhuri R.R."/>
            <person name="La Ragione R."/>
            <person name="Hildebrand F."/>
            <person name="Pallen M.J."/>
        </authorList>
    </citation>
    <scope>NUCLEOTIDE SEQUENCE</scope>
    <source>
        <strain evidence="12">CHK169-4300</strain>
    </source>
</reference>
<dbReference type="InterPro" id="IPR027417">
    <property type="entry name" value="P-loop_NTPase"/>
</dbReference>
<dbReference type="GO" id="GO:0043590">
    <property type="term" value="C:bacterial nucleoid"/>
    <property type="evidence" value="ECO:0007669"/>
    <property type="project" value="TreeGrafter"/>
</dbReference>
<organism evidence="12 13">
    <name type="scientific">Candidatus Atopostipes pullistercoris</name>
    <dbReference type="NCBI Taxonomy" id="2838467"/>
    <lineage>
        <taxon>Bacteria</taxon>
        <taxon>Bacillati</taxon>
        <taxon>Bacillota</taxon>
        <taxon>Bacilli</taxon>
        <taxon>Lactobacillales</taxon>
        <taxon>Carnobacteriaceae</taxon>
        <taxon>Atopostipes</taxon>
    </lineage>
</organism>
<accession>A0A9D2JY27</accession>
<dbReference type="EMBL" id="DXAZ01000052">
    <property type="protein sequence ID" value="HIZ70867.1"/>
    <property type="molecule type" value="Genomic_DNA"/>
</dbReference>
<dbReference type="GO" id="GO:0006310">
    <property type="term" value="P:DNA recombination"/>
    <property type="evidence" value="ECO:0007669"/>
    <property type="project" value="InterPro"/>
</dbReference>
<evidence type="ECO:0000256" key="6">
    <source>
        <dbReference type="ARBA" id="ARBA00022840"/>
    </source>
</evidence>
<keyword evidence="10" id="KW-0175">Coiled coil</keyword>
<evidence type="ECO:0000256" key="7">
    <source>
        <dbReference type="ARBA" id="ARBA00023204"/>
    </source>
</evidence>
<evidence type="ECO:0000313" key="13">
    <source>
        <dbReference type="Proteomes" id="UP000824106"/>
    </source>
</evidence>
<evidence type="ECO:0000256" key="2">
    <source>
        <dbReference type="ARBA" id="ARBA00009441"/>
    </source>
</evidence>
<dbReference type="PANTHER" id="PTHR11059">
    <property type="entry name" value="DNA REPAIR PROTEIN RECN"/>
    <property type="match status" value="1"/>
</dbReference>
<dbReference type="Gene3D" id="3.40.50.300">
    <property type="entry name" value="P-loop containing nucleotide triphosphate hydrolases"/>
    <property type="match status" value="2"/>
</dbReference>
<dbReference type="PANTHER" id="PTHR11059:SF0">
    <property type="entry name" value="DNA REPAIR PROTEIN RECN"/>
    <property type="match status" value="1"/>
</dbReference>
<evidence type="ECO:0000313" key="12">
    <source>
        <dbReference type="EMBL" id="HIZ70867.1"/>
    </source>
</evidence>
<evidence type="ECO:0000256" key="10">
    <source>
        <dbReference type="SAM" id="Coils"/>
    </source>
</evidence>
<keyword evidence="5 9" id="KW-0227">DNA damage</keyword>
<evidence type="ECO:0000259" key="11">
    <source>
        <dbReference type="Pfam" id="PF02463"/>
    </source>
</evidence>
<evidence type="ECO:0000256" key="9">
    <source>
        <dbReference type="PIRNR" id="PIRNR003128"/>
    </source>
</evidence>
<comment type="caution">
    <text evidence="12">The sequence shown here is derived from an EMBL/GenBank/DDBJ whole genome shotgun (WGS) entry which is preliminary data.</text>
</comment>
<dbReference type="InterPro" id="IPR003395">
    <property type="entry name" value="RecF/RecN/SMC_N"/>
</dbReference>
<dbReference type="GO" id="GO:0006281">
    <property type="term" value="P:DNA repair"/>
    <property type="evidence" value="ECO:0007669"/>
    <property type="project" value="UniProtKB-KW"/>
</dbReference>
<keyword evidence="6" id="KW-0067">ATP-binding</keyword>
<keyword evidence="7 9" id="KW-0234">DNA repair</keyword>
<dbReference type="NCBIfam" id="NF008121">
    <property type="entry name" value="PRK10869.1"/>
    <property type="match status" value="1"/>
</dbReference>
<gene>
    <name evidence="12" type="primary">recN</name>
    <name evidence="12" type="ORF">H9808_03790</name>
</gene>
<dbReference type="InterPro" id="IPR004604">
    <property type="entry name" value="DNA_recomb/repair_RecN"/>
</dbReference>
<comment type="similarity">
    <text evidence="2 9">Belongs to the RecN family.</text>
</comment>
<evidence type="ECO:0000256" key="4">
    <source>
        <dbReference type="ARBA" id="ARBA00022741"/>
    </source>
</evidence>
<dbReference type="GO" id="GO:0005524">
    <property type="term" value="F:ATP binding"/>
    <property type="evidence" value="ECO:0007669"/>
    <property type="project" value="UniProtKB-KW"/>
</dbReference>
<keyword evidence="4" id="KW-0547">Nucleotide-binding</keyword>
<dbReference type="FunFam" id="3.40.50.300:FF:000319">
    <property type="entry name" value="DNA repair protein RecN"/>
    <property type="match status" value="1"/>
</dbReference>
<dbReference type="GO" id="GO:0009432">
    <property type="term" value="P:SOS response"/>
    <property type="evidence" value="ECO:0007669"/>
    <property type="project" value="TreeGrafter"/>
</dbReference>
<feature type="domain" description="RecF/RecN/SMC N-terminal" evidence="11">
    <location>
        <begin position="5"/>
        <end position="513"/>
    </location>
</feature>
<evidence type="ECO:0000256" key="1">
    <source>
        <dbReference type="ARBA" id="ARBA00003618"/>
    </source>
</evidence>
<evidence type="ECO:0000256" key="5">
    <source>
        <dbReference type="ARBA" id="ARBA00022763"/>
    </source>
</evidence>
<evidence type="ECO:0000256" key="3">
    <source>
        <dbReference type="ARBA" id="ARBA00021315"/>
    </source>
</evidence>
<evidence type="ECO:0000256" key="8">
    <source>
        <dbReference type="ARBA" id="ARBA00033408"/>
    </source>
</evidence>
<dbReference type="FunFam" id="3.40.50.300:FF:000356">
    <property type="entry name" value="DNA repair protein RecN"/>
    <property type="match status" value="1"/>
</dbReference>
<name>A0A9D2JY27_9LACT</name>
<reference evidence="12" key="2">
    <citation type="submission" date="2021-04" db="EMBL/GenBank/DDBJ databases">
        <authorList>
            <person name="Gilroy R."/>
        </authorList>
    </citation>
    <scope>NUCLEOTIDE SEQUENCE</scope>
    <source>
        <strain evidence="12">CHK169-4300</strain>
    </source>
</reference>
<protein>
    <recommendedName>
        <fullName evidence="3 9">DNA repair protein RecN</fullName>
    </recommendedName>
    <alternativeName>
        <fullName evidence="8 9">Recombination protein N</fullName>
    </alternativeName>
</protein>